<accession>A0A859DQ55</accession>
<evidence type="ECO:0000313" key="8">
    <source>
        <dbReference type="Proteomes" id="UP000501316"/>
    </source>
</evidence>
<dbReference type="InterPro" id="IPR000749">
    <property type="entry name" value="ATP-guanido_PTrfase"/>
</dbReference>
<evidence type="ECO:0000256" key="2">
    <source>
        <dbReference type="ARBA" id="ARBA00022741"/>
    </source>
</evidence>
<dbReference type="Gene3D" id="3.30.590.10">
    <property type="entry name" value="Glutamine synthetase/guanido kinase, catalytic domain"/>
    <property type="match status" value="1"/>
</dbReference>
<dbReference type="GO" id="GO:0005615">
    <property type="term" value="C:extracellular space"/>
    <property type="evidence" value="ECO:0007669"/>
    <property type="project" value="TreeGrafter"/>
</dbReference>
<protein>
    <submittedName>
        <fullName evidence="7">ATP--guanido phosphotransferase</fullName>
    </submittedName>
</protein>
<keyword evidence="2 5" id="KW-0547">Nucleotide-binding</keyword>
<dbReference type="SUPFAM" id="SSF55931">
    <property type="entry name" value="Glutamine synthetase/guanido kinase"/>
    <property type="match status" value="1"/>
</dbReference>
<proteinExistence type="inferred from homology"/>
<feature type="binding site" evidence="5">
    <location>
        <begin position="18"/>
        <end position="22"/>
    </location>
    <ligand>
        <name>ATP</name>
        <dbReference type="ChEBI" id="CHEBI:30616"/>
    </ligand>
</feature>
<evidence type="ECO:0000313" key="7">
    <source>
        <dbReference type="EMBL" id="QKN23836.1"/>
    </source>
</evidence>
<organism evidence="7 8">
    <name type="scientific">Caproicibacterium lactatifermentans</name>
    <dbReference type="NCBI Taxonomy" id="2666138"/>
    <lineage>
        <taxon>Bacteria</taxon>
        <taxon>Bacillati</taxon>
        <taxon>Bacillota</taxon>
        <taxon>Clostridia</taxon>
        <taxon>Eubacteriales</taxon>
        <taxon>Oscillospiraceae</taxon>
        <taxon>Caproicibacterium</taxon>
    </lineage>
</organism>
<evidence type="ECO:0000256" key="4">
    <source>
        <dbReference type="ARBA" id="ARBA00022840"/>
    </source>
</evidence>
<dbReference type="GO" id="GO:0046314">
    <property type="term" value="P:phosphocreatine biosynthetic process"/>
    <property type="evidence" value="ECO:0007669"/>
    <property type="project" value="InterPro"/>
</dbReference>
<dbReference type="GO" id="GO:0005524">
    <property type="term" value="F:ATP binding"/>
    <property type="evidence" value="ECO:0007669"/>
    <property type="project" value="UniProtKB-UniRule"/>
</dbReference>
<evidence type="ECO:0000259" key="6">
    <source>
        <dbReference type="PROSITE" id="PS51510"/>
    </source>
</evidence>
<sequence>MNHKWYENAGPDNDVVLAAKVCLVRNMADLPFPSRMSRSDMERSRLRMETALSRLHPAAQHTFLCADMEECDESTAVSFVERQLCTPDFIANPVGHVLFYTADESISIMVNGSDHVHTQLVLPGSQLGQALSGADALDTMLDRYLRFAFHRDIGYLTQNLTDLGTGMIPSLLLHLPALQQGGAAERLSNDVAQLGFSLRGIVDGAVEPTCAIYELTNRITLGISEKNAVQNLLAIGAQLVDRERRARTELLKTMEAQDAVSRSFAVLSSARMLEFSEFLKLYANVRMGLCAGLLHGLRPEQLDSLLFAVQPATMALRAGKPLDPHGRQARRAQLVNSALAPMRQQ</sequence>
<dbReference type="Pfam" id="PF00217">
    <property type="entry name" value="ATP-gua_Ptrans"/>
    <property type="match status" value="1"/>
</dbReference>
<reference evidence="7 8" key="1">
    <citation type="submission" date="2019-11" db="EMBL/GenBank/DDBJ databases">
        <authorList>
            <person name="Ren C."/>
            <person name="Wang H."/>
            <person name="Xu Y."/>
        </authorList>
    </citation>
    <scope>NUCLEOTIDE SEQUENCE [LARGE SCALE GENOMIC DNA]</scope>
    <source>
        <strain evidence="7 8">LBM 19010</strain>
    </source>
</reference>
<feature type="binding site" evidence="5">
    <location>
        <begin position="168"/>
        <end position="172"/>
    </location>
    <ligand>
        <name>ATP</name>
        <dbReference type="ChEBI" id="CHEBI:30616"/>
    </ligand>
</feature>
<comment type="caution">
    <text evidence="5">Lacks conserved residue(s) required for the propagation of feature annotation.</text>
</comment>
<dbReference type="PANTHER" id="PTHR11547:SF38">
    <property type="entry name" value="ARGININE KINASE 1-RELATED"/>
    <property type="match status" value="1"/>
</dbReference>
<dbReference type="Proteomes" id="UP000501316">
    <property type="component" value="Chromosome"/>
</dbReference>
<gene>
    <name evidence="7" type="ORF">GJQ69_04695</name>
</gene>
<keyword evidence="1 5" id="KW-0808">Transferase</keyword>
<dbReference type="PROSITE" id="PS51510">
    <property type="entry name" value="PHOSPHAGEN_KINASE_C"/>
    <property type="match status" value="1"/>
</dbReference>
<comment type="similarity">
    <text evidence="5">Belongs to the ATP:guanido phosphotransferase family.</text>
</comment>
<dbReference type="AlphaFoldDB" id="A0A859DQ55"/>
<keyword evidence="4 5" id="KW-0067">ATP-binding</keyword>
<dbReference type="InterPro" id="IPR022414">
    <property type="entry name" value="ATP-guanido_PTrfase_cat"/>
</dbReference>
<dbReference type="KEGG" id="clf:GJQ69_04695"/>
<keyword evidence="3 5" id="KW-0418">Kinase</keyword>
<dbReference type="GO" id="GO:0004111">
    <property type="term" value="F:creatine kinase activity"/>
    <property type="evidence" value="ECO:0007669"/>
    <property type="project" value="InterPro"/>
</dbReference>
<feature type="binding site" evidence="5">
    <location>
        <begin position="199"/>
        <end position="204"/>
    </location>
    <ligand>
        <name>ATP</name>
        <dbReference type="ChEBI" id="CHEBI:30616"/>
    </ligand>
</feature>
<dbReference type="InterPro" id="IPR014746">
    <property type="entry name" value="Gln_synth/guanido_kin_cat_dom"/>
</dbReference>
<dbReference type="PANTHER" id="PTHR11547">
    <property type="entry name" value="ARGININE OR CREATINE KINASE"/>
    <property type="match status" value="1"/>
</dbReference>
<dbReference type="EMBL" id="CP046051">
    <property type="protein sequence ID" value="QKN23836.1"/>
    <property type="molecule type" value="Genomic_DNA"/>
</dbReference>
<evidence type="ECO:0000256" key="3">
    <source>
        <dbReference type="ARBA" id="ARBA00022777"/>
    </source>
</evidence>
<evidence type="ECO:0000256" key="1">
    <source>
        <dbReference type="ARBA" id="ARBA00022679"/>
    </source>
</evidence>
<name>A0A859DQ55_9FIRM</name>
<dbReference type="RefSeq" id="WP_086035834.1">
    <property type="nucleotide sequence ID" value="NZ_CP046051.1"/>
</dbReference>
<feature type="domain" description="Phosphagen kinase C-terminal" evidence="6">
    <location>
        <begin position="15"/>
        <end position="246"/>
    </location>
</feature>
<evidence type="ECO:0000256" key="5">
    <source>
        <dbReference type="PROSITE-ProRule" id="PRU00843"/>
    </source>
</evidence>